<dbReference type="NCBIfam" id="NF001126">
    <property type="entry name" value="PRK00139.1-4"/>
    <property type="match status" value="1"/>
</dbReference>
<keyword evidence="7" id="KW-0547">Nucleotide-binding</keyword>
<keyword evidence="6 7" id="KW-0961">Cell wall biogenesis/degradation</keyword>
<evidence type="ECO:0000256" key="8">
    <source>
        <dbReference type="RuleBase" id="RU004135"/>
    </source>
</evidence>
<dbReference type="InterPro" id="IPR036615">
    <property type="entry name" value="Mur_ligase_C_dom_sf"/>
</dbReference>
<dbReference type="PANTHER" id="PTHR23135:SF4">
    <property type="entry name" value="UDP-N-ACETYLMURAMOYL-L-ALANYL-D-GLUTAMATE--2,6-DIAMINOPIMELATE LIGASE MURE HOMOLOG, CHLOROPLASTIC"/>
    <property type="match status" value="1"/>
</dbReference>
<comment type="PTM">
    <text evidence="7">Carboxylation is probably crucial for Mg(2+) binding and, consequently, for the gamma-phosphate positioning of ATP.</text>
</comment>
<feature type="domain" description="Mur ligase C-terminal" evidence="10">
    <location>
        <begin position="328"/>
        <end position="459"/>
    </location>
</feature>
<feature type="binding site" evidence="7">
    <location>
        <position position="181"/>
    </location>
    <ligand>
        <name>UDP-N-acetyl-alpha-D-muramoyl-L-alanyl-D-glutamate</name>
        <dbReference type="ChEBI" id="CHEBI:83900"/>
    </ligand>
</feature>
<comment type="cofactor">
    <cofactor evidence="7">
        <name>Mg(2+)</name>
        <dbReference type="ChEBI" id="CHEBI:18420"/>
    </cofactor>
</comment>
<keyword evidence="2 7" id="KW-0132">Cell division</keyword>
<protein>
    <recommendedName>
        <fullName evidence="7">UDP-N-acetylmuramoyl-L-alanyl-D-glutamate--2,6-diaminopimelate ligase</fullName>
        <ecNumber evidence="7">6.3.2.13</ecNumber>
    </recommendedName>
    <alternativeName>
        <fullName evidence="7">Meso-A2pm-adding enzyme</fullName>
    </alternativeName>
    <alternativeName>
        <fullName evidence="7">Meso-diaminopimelate-adding enzyme</fullName>
    </alternativeName>
    <alternativeName>
        <fullName evidence="7">UDP-MurNAc-L-Ala-D-Glu:meso-diaminopimelate ligase</fullName>
    </alternativeName>
    <alternativeName>
        <fullName evidence="7">UDP-MurNAc-tripeptide synthetase</fullName>
    </alternativeName>
    <alternativeName>
        <fullName evidence="7">UDP-N-acetylmuramyl-tripeptide synthetase</fullName>
    </alternativeName>
</protein>
<keyword evidence="13" id="KW-1185">Reference proteome</keyword>
<organism evidence="12 13">
    <name type="scientific">Aureispira anguillae</name>
    <dbReference type="NCBI Taxonomy" id="2864201"/>
    <lineage>
        <taxon>Bacteria</taxon>
        <taxon>Pseudomonadati</taxon>
        <taxon>Bacteroidota</taxon>
        <taxon>Saprospiria</taxon>
        <taxon>Saprospirales</taxon>
        <taxon>Saprospiraceae</taxon>
        <taxon>Aureispira</taxon>
    </lineage>
</organism>
<reference evidence="12" key="1">
    <citation type="submission" date="2022-09" db="EMBL/GenBank/DDBJ databases">
        <title>Aureispira anguillicida sp. nov., isolated from Leptocephalus of Japanese eel Anguilla japonica.</title>
        <authorList>
            <person name="Yuasa K."/>
            <person name="Mekata T."/>
            <person name="Ikunari K."/>
        </authorList>
    </citation>
    <scope>NUCLEOTIDE SEQUENCE</scope>
    <source>
        <strain evidence="12">EL160426</strain>
    </source>
</reference>
<dbReference type="GO" id="GO:0051301">
    <property type="term" value="P:cell division"/>
    <property type="evidence" value="ECO:0007669"/>
    <property type="project" value="UniProtKB-KW"/>
</dbReference>
<feature type="binding site" evidence="7">
    <location>
        <begin position="404"/>
        <end position="407"/>
    </location>
    <ligand>
        <name>meso-2,6-diaminopimelate</name>
        <dbReference type="ChEBI" id="CHEBI:57791"/>
    </ligand>
</feature>
<dbReference type="InterPro" id="IPR000713">
    <property type="entry name" value="Mur_ligase_N"/>
</dbReference>
<proteinExistence type="inferred from homology"/>
<dbReference type="InterPro" id="IPR036565">
    <property type="entry name" value="Mur-like_cat_sf"/>
</dbReference>
<dbReference type="Proteomes" id="UP001060919">
    <property type="component" value="Chromosome"/>
</dbReference>
<dbReference type="Gene3D" id="3.90.190.20">
    <property type="entry name" value="Mur ligase, C-terminal domain"/>
    <property type="match status" value="1"/>
</dbReference>
<dbReference type="HAMAP" id="MF_00208">
    <property type="entry name" value="MurE"/>
    <property type="match status" value="1"/>
</dbReference>
<dbReference type="Pfam" id="PF02875">
    <property type="entry name" value="Mur_ligase_C"/>
    <property type="match status" value="1"/>
</dbReference>
<dbReference type="GO" id="GO:0009252">
    <property type="term" value="P:peptidoglycan biosynthetic process"/>
    <property type="evidence" value="ECO:0007669"/>
    <property type="project" value="UniProtKB-UniRule"/>
</dbReference>
<keyword evidence="5 7" id="KW-0131">Cell cycle</keyword>
<dbReference type="GO" id="GO:0005524">
    <property type="term" value="F:ATP binding"/>
    <property type="evidence" value="ECO:0007669"/>
    <property type="project" value="UniProtKB-UniRule"/>
</dbReference>
<evidence type="ECO:0000259" key="10">
    <source>
        <dbReference type="Pfam" id="PF02875"/>
    </source>
</evidence>
<comment type="subcellular location">
    <subcellularLocation>
        <location evidence="7 8">Cytoplasm</location>
    </subcellularLocation>
</comment>
<dbReference type="SUPFAM" id="SSF63418">
    <property type="entry name" value="MurE/MurF N-terminal domain"/>
    <property type="match status" value="1"/>
</dbReference>
<keyword evidence="7" id="KW-0067">ATP-binding</keyword>
<evidence type="ECO:0000256" key="1">
    <source>
        <dbReference type="ARBA" id="ARBA00005898"/>
    </source>
</evidence>
<keyword evidence="7 12" id="KW-0436">Ligase</keyword>
<comment type="similarity">
    <text evidence="1 7">Belongs to the MurCDEF family. MurE subfamily.</text>
</comment>
<dbReference type="EC" id="6.3.2.13" evidence="7"/>
<dbReference type="GO" id="GO:0071555">
    <property type="term" value="P:cell wall organization"/>
    <property type="evidence" value="ECO:0007669"/>
    <property type="project" value="UniProtKB-KW"/>
</dbReference>
<feature type="domain" description="Mur ligase central" evidence="11">
    <location>
        <begin position="110"/>
        <end position="305"/>
    </location>
</feature>
<dbReference type="InterPro" id="IPR013221">
    <property type="entry name" value="Mur_ligase_cen"/>
</dbReference>
<evidence type="ECO:0000313" key="12">
    <source>
        <dbReference type="EMBL" id="BDS12856.1"/>
    </source>
</evidence>
<feature type="binding site" evidence="7">
    <location>
        <position position="32"/>
    </location>
    <ligand>
        <name>UDP-N-acetyl-alpha-D-muramoyl-L-alanyl-D-glutamate</name>
        <dbReference type="ChEBI" id="CHEBI:83900"/>
    </ligand>
</feature>
<comment type="catalytic activity">
    <reaction evidence="7">
        <text>UDP-N-acetyl-alpha-D-muramoyl-L-alanyl-D-glutamate + meso-2,6-diaminopimelate + ATP = UDP-N-acetyl-alpha-D-muramoyl-L-alanyl-gamma-D-glutamyl-meso-2,6-diaminopimelate + ADP + phosphate + H(+)</text>
        <dbReference type="Rhea" id="RHEA:23676"/>
        <dbReference type="ChEBI" id="CHEBI:15378"/>
        <dbReference type="ChEBI" id="CHEBI:30616"/>
        <dbReference type="ChEBI" id="CHEBI:43474"/>
        <dbReference type="ChEBI" id="CHEBI:57791"/>
        <dbReference type="ChEBI" id="CHEBI:83900"/>
        <dbReference type="ChEBI" id="CHEBI:83905"/>
        <dbReference type="ChEBI" id="CHEBI:456216"/>
        <dbReference type="EC" id="6.3.2.13"/>
    </reaction>
</comment>
<gene>
    <name evidence="7" type="primary">murE</name>
    <name evidence="12" type="ORF">AsAng_0035810</name>
</gene>
<evidence type="ECO:0000313" key="13">
    <source>
        <dbReference type="Proteomes" id="UP001060919"/>
    </source>
</evidence>
<feature type="binding site" evidence="7">
    <location>
        <position position="187"/>
    </location>
    <ligand>
        <name>UDP-N-acetyl-alpha-D-muramoyl-L-alanyl-D-glutamate</name>
        <dbReference type="ChEBI" id="CHEBI:83900"/>
    </ligand>
</feature>
<dbReference type="AlphaFoldDB" id="A0A915YH24"/>
<dbReference type="GO" id="GO:0008765">
    <property type="term" value="F:UDP-N-acetylmuramoylalanyl-D-glutamate-2,6-diaminopimelate ligase activity"/>
    <property type="evidence" value="ECO:0007669"/>
    <property type="project" value="UniProtKB-UniRule"/>
</dbReference>
<dbReference type="PANTHER" id="PTHR23135">
    <property type="entry name" value="MUR LIGASE FAMILY MEMBER"/>
    <property type="match status" value="1"/>
</dbReference>
<feature type="domain" description="Mur ligase N-terminal catalytic" evidence="9">
    <location>
        <begin position="25"/>
        <end position="98"/>
    </location>
</feature>
<evidence type="ECO:0000256" key="7">
    <source>
        <dbReference type="HAMAP-Rule" id="MF_00208"/>
    </source>
</evidence>
<dbReference type="InterPro" id="IPR005761">
    <property type="entry name" value="UDP-N-AcMur-Glu-dNH2Pim_ligase"/>
</dbReference>
<feature type="short sequence motif" description="Meso-diaminopimelate recognition motif" evidence="7">
    <location>
        <begin position="404"/>
        <end position="407"/>
    </location>
</feature>
<dbReference type="Gene3D" id="3.40.1190.10">
    <property type="entry name" value="Mur-like, catalytic domain"/>
    <property type="match status" value="1"/>
</dbReference>
<dbReference type="Pfam" id="PF01225">
    <property type="entry name" value="Mur_ligase"/>
    <property type="match status" value="1"/>
</dbReference>
<name>A0A915YH24_9BACT</name>
<dbReference type="GO" id="GO:0008360">
    <property type="term" value="P:regulation of cell shape"/>
    <property type="evidence" value="ECO:0007669"/>
    <property type="project" value="UniProtKB-KW"/>
</dbReference>
<feature type="binding site" evidence="7">
    <location>
        <position position="189"/>
    </location>
    <ligand>
        <name>UDP-N-acetyl-alpha-D-muramoyl-L-alanyl-D-glutamate</name>
        <dbReference type="ChEBI" id="CHEBI:83900"/>
    </ligand>
</feature>
<dbReference type="GO" id="GO:0000287">
    <property type="term" value="F:magnesium ion binding"/>
    <property type="evidence" value="ECO:0007669"/>
    <property type="project" value="UniProtKB-UniRule"/>
</dbReference>
<evidence type="ECO:0000259" key="9">
    <source>
        <dbReference type="Pfam" id="PF01225"/>
    </source>
</evidence>
<dbReference type="Gene3D" id="3.40.1390.10">
    <property type="entry name" value="MurE/MurF, N-terminal domain"/>
    <property type="match status" value="1"/>
</dbReference>
<sequence length="485" mass="53810">MRMKLNKLLEGIQYRSIGPFDNPTIKSLQFDSRKVEDGALFVAINGVETDGHLFIDKAIERGACVVLCEKVDKPKENVLYIQVNDSAQVLGELASRFYGAPSQKLKLVGITGTNGKTTTVSLLYDLFTQLGYTVGLISTVENKIGTEVIPSTHTTPDVITLNQLLVKMNDAGCEYAFMEVSSHAVDQKRIAGIHFEGAVFSNITHDHLDYHKTFKNYIYAKKGFFDALPKTAFALTNLDDKRGEVMLQNTAAKKVTYALRQMADYKAKVIENNLTGLVLDLDGEAFFARLVGGFNAYNLLAVYGTARLLGADKLEVLAVMSNLRAPEGRFDYIQNEKEGIVGIVDYAHTPDALEKVLQTIDKLRTGNEQIITVVGCGGDRDKNKRPLMAKVACDYSQQTLLTSDNPRTEEPEAILLDMEQGVPPYAVRKTLIIADRRQAIRTACRLANRGDIVLIAGKGHEKYQEINGVKYPFDDKEELRNALNE</sequence>
<evidence type="ECO:0000256" key="5">
    <source>
        <dbReference type="ARBA" id="ARBA00023306"/>
    </source>
</evidence>
<dbReference type="GO" id="GO:0005737">
    <property type="term" value="C:cytoplasm"/>
    <property type="evidence" value="ECO:0007669"/>
    <property type="project" value="UniProtKB-SubCell"/>
</dbReference>
<comment type="caution">
    <text evidence="7">Lacks conserved residue(s) required for the propagation of feature annotation.</text>
</comment>
<accession>A0A915YH24</accession>
<dbReference type="SUPFAM" id="SSF53244">
    <property type="entry name" value="MurD-like peptide ligases, peptide-binding domain"/>
    <property type="match status" value="1"/>
</dbReference>
<evidence type="ECO:0000256" key="4">
    <source>
        <dbReference type="ARBA" id="ARBA00022984"/>
    </source>
</evidence>
<dbReference type="InterPro" id="IPR035911">
    <property type="entry name" value="MurE/MurF_N"/>
</dbReference>
<comment type="function">
    <text evidence="7">Catalyzes the addition of meso-diaminopimelic acid to the nucleotide precursor UDP-N-acetylmuramoyl-L-alanyl-D-glutamate (UMAG) in the biosynthesis of bacterial cell-wall peptidoglycan.</text>
</comment>
<dbReference type="InterPro" id="IPR004101">
    <property type="entry name" value="Mur_ligase_C"/>
</dbReference>
<feature type="binding site" evidence="7">
    <location>
        <position position="380"/>
    </location>
    <ligand>
        <name>meso-2,6-diaminopimelate</name>
        <dbReference type="ChEBI" id="CHEBI:57791"/>
    </ligand>
</feature>
<feature type="modified residue" description="N6-carboxylysine" evidence="7">
    <location>
        <position position="221"/>
    </location>
</feature>
<evidence type="ECO:0000256" key="2">
    <source>
        <dbReference type="ARBA" id="ARBA00022618"/>
    </source>
</evidence>
<dbReference type="NCBIfam" id="TIGR01085">
    <property type="entry name" value="murE"/>
    <property type="match status" value="1"/>
</dbReference>
<comment type="pathway">
    <text evidence="7 8">Cell wall biogenesis; peptidoglycan biosynthesis.</text>
</comment>
<dbReference type="KEGG" id="aup:AsAng_0035810"/>
<evidence type="ECO:0000256" key="6">
    <source>
        <dbReference type="ARBA" id="ARBA00023316"/>
    </source>
</evidence>
<keyword evidence="7" id="KW-0460">Magnesium</keyword>
<dbReference type="Pfam" id="PF08245">
    <property type="entry name" value="Mur_ligase_M"/>
    <property type="match status" value="1"/>
</dbReference>
<dbReference type="EMBL" id="AP026867">
    <property type="protein sequence ID" value="BDS12856.1"/>
    <property type="molecule type" value="Genomic_DNA"/>
</dbReference>
<feature type="binding site" evidence="7">
    <location>
        <position position="457"/>
    </location>
    <ligand>
        <name>meso-2,6-diaminopimelate</name>
        <dbReference type="ChEBI" id="CHEBI:57791"/>
    </ligand>
</feature>
<feature type="binding site" evidence="7">
    <location>
        <begin position="154"/>
        <end position="155"/>
    </location>
    <ligand>
        <name>UDP-N-acetyl-alpha-D-muramoyl-L-alanyl-D-glutamate</name>
        <dbReference type="ChEBI" id="CHEBI:83900"/>
    </ligand>
</feature>
<keyword evidence="4 7" id="KW-0573">Peptidoglycan synthesis</keyword>
<dbReference type="SUPFAM" id="SSF53623">
    <property type="entry name" value="MurD-like peptide ligases, catalytic domain"/>
    <property type="match status" value="1"/>
</dbReference>
<evidence type="ECO:0000256" key="3">
    <source>
        <dbReference type="ARBA" id="ARBA00022960"/>
    </source>
</evidence>
<keyword evidence="3 7" id="KW-0133">Cell shape</keyword>
<feature type="binding site" evidence="7">
    <location>
        <begin position="112"/>
        <end position="118"/>
    </location>
    <ligand>
        <name>ATP</name>
        <dbReference type="ChEBI" id="CHEBI:30616"/>
    </ligand>
</feature>
<evidence type="ECO:0000259" key="11">
    <source>
        <dbReference type="Pfam" id="PF08245"/>
    </source>
</evidence>
<feature type="binding site" evidence="7">
    <location>
        <position position="461"/>
    </location>
    <ligand>
        <name>meso-2,6-diaminopimelate</name>
        <dbReference type="ChEBI" id="CHEBI:57791"/>
    </ligand>
</feature>
<keyword evidence="7" id="KW-0963">Cytoplasm</keyword>